<protein>
    <submittedName>
        <fullName evidence="7">Amino acid permease</fullName>
    </submittedName>
</protein>
<dbReference type="PIRSF" id="PIRSF006060">
    <property type="entry name" value="AA_transporter"/>
    <property type="match status" value="1"/>
</dbReference>
<comment type="caution">
    <text evidence="7">The sequence shown here is derived from an EMBL/GenBank/DDBJ whole genome shotgun (WGS) entry which is preliminary data.</text>
</comment>
<keyword evidence="4 6" id="KW-1133">Transmembrane helix</keyword>
<sequence length="441" mass="45670">MQQRATGNGVGGNDGKLSLAAVTAIGIGGMIGGGIFAVLGLAIATAGHAVALTLAGGGVIALLTGLSYAHLGLAYRDDGGSFTYIEKSFASPTLAGFAGWLLVAGYVGTLALYASAFGDYGASLLTGLSNSAAVAPLLACVVLLLFLGINLTGAKLSGGVELTVVAIKLAILTLFAVVGFTTVQPDHFTPVFDRGLVTPLAAMALIFVAYEGFELIPNAVDEMRDPERNLKRALVIAILITTVLYVVVALVAQGNLSAAQIQQDQEYVLAVAARPTLGQTGFVLIGLAALLSTASAINATLFGAARLAMVMAREHALPPVFSLRERTRPVPWVSLLVLTGLAMLFTLGAPLAVISTFASATFLIIFTAVNLAALKQHRRIGLNRWLPLAGALLAAVSLVILLVHTGRNDPQGLAWLGGFYLAAAVLEALLVARRGRRSYRD</sequence>
<name>A0ABY2XLU1_9GAMM</name>
<reference evidence="7 8" key="1">
    <citation type="submission" date="2019-05" db="EMBL/GenBank/DDBJ databases">
        <title>Genome of Alcanivorax gelatiniphagus, an oil degrading marine bacteria.</title>
        <authorList>
            <person name="Kwon K.K."/>
        </authorList>
    </citation>
    <scope>NUCLEOTIDE SEQUENCE [LARGE SCALE GENOMIC DNA]</scope>
    <source>
        <strain evidence="7 8">MEBiC 08158</strain>
    </source>
</reference>
<feature type="transmembrane region" description="Helical" evidence="6">
    <location>
        <begin position="134"/>
        <end position="153"/>
    </location>
</feature>
<evidence type="ECO:0000256" key="2">
    <source>
        <dbReference type="ARBA" id="ARBA00022475"/>
    </source>
</evidence>
<evidence type="ECO:0000313" key="8">
    <source>
        <dbReference type="Proteomes" id="UP000739180"/>
    </source>
</evidence>
<feature type="transmembrane region" description="Helical" evidence="6">
    <location>
        <begin position="330"/>
        <end position="347"/>
    </location>
</feature>
<keyword evidence="5 6" id="KW-0472">Membrane</keyword>
<feature type="transmembrane region" description="Helical" evidence="6">
    <location>
        <begin position="412"/>
        <end position="432"/>
    </location>
</feature>
<dbReference type="PANTHER" id="PTHR42770">
    <property type="entry name" value="AMINO ACID TRANSPORTER-RELATED"/>
    <property type="match status" value="1"/>
</dbReference>
<evidence type="ECO:0000256" key="3">
    <source>
        <dbReference type="ARBA" id="ARBA00022692"/>
    </source>
</evidence>
<evidence type="ECO:0000256" key="5">
    <source>
        <dbReference type="ARBA" id="ARBA00023136"/>
    </source>
</evidence>
<feature type="transmembrane region" description="Helical" evidence="6">
    <location>
        <begin position="353"/>
        <end position="373"/>
    </location>
</feature>
<gene>
    <name evidence="7" type="ORF">FGS76_08845</name>
</gene>
<feature type="transmembrane region" description="Helical" evidence="6">
    <location>
        <begin position="165"/>
        <end position="183"/>
    </location>
</feature>
<dbReference type="Pfam" id="PF13520">
    <property type="entry name" value="AA_permease_2"/>
    <property type="match status" value="1"/>
</dbReference>
<evidence type="ECO:0000256" key="4">
    <source>
        <dbReference type="ARBA" id="ARBA00022989"/>
    </source>
</evidence>
<feature type="transmembrane region" description="Helical" evidence="6">
    <location>
        <begin position="195"/>
        <end position="213"/>
    </location>
</feature>
<dbReference type="InterPro" id="IPR050367">
    <property type="entry name" value="APC_superfamily"/>
</dbReference>
<keyword evidence="2" id="KW-1003">Cell membrane</keyword>
<feature type="transmembrane region" description="Helical" evidence="6">
    <location>
        <begin position="282"/>
        <end position="309"/>
    </location>
</feature>
<evidence type="ECO:0000313" key="7">
    <source>
        <dbReference type="EMBL" id="TMW13159.1"/>
    </source>
</evidence>
<dbReference type="Proteomes" id="UP000739180">
    <property type="component" value="Unassembled WGS sequence"/>
</dbReference>
<accession>A0ABY2XLU1</accession>
<dbReference type="Gene3D" id="1.20.1740.10">
    <property type="entry name" value="Amino acid/polyamine transporter I"/>
    <property type="match status" value="1"/>
</dbReference>
<feature type="transmembrane region" description="Helical" evidence="6">
    <location>
        <begin position="94"/>
        <end position="114"/>
    </location>
</feature>
<keyword evidence="3 6" id="KW-0812">Transmembrane</keyword>
<feature type="transmembrane region" description="Helical" evidence="6">
    <location>
        <begin position="21"/>
        <end position="43"/>
    </location>
</feature>
<feature type="transmembrane region" description="Helical" evidence="6">
    <location>
        <begin position="385"/>
        <end position="406"/>
    </location>
</feature>
<dbReference type="PANTHER" id="PTHR42770:SF11">
    <property type="entry name" value="INNER MEMBRANE TRANSPORT PROTEIN YBAT"/>
    <property type="match status" value="1"/>
</dbReference>
<feature type="transmembrane region" description="Helical" evidence="6">
    <location>
        <begin position="49"/>
        <end position="73"/>
    </location>
</feature>
<evidence type="ECO:0000256" key="1">
    <source>
        <dbReference type="ARBA" id="ARBA00004651"/>
    </source>
</evidence>
<dbReference type="RefSeq" id="WP_138772264.1">
    <property type="nucleotide sequence ID" value="NZ_JBHSSX010000012.1"/>
</dbReference>
<comment type="subcellular location">
    <subcellularLocation>
        <location evidence="1">Cell membrane</location>
        <topology evidence="1">Multi-pass membrane protein</topology>
    </subcellularLocation>
</comment>
<dbReference type="EMBL" id="VCQT01000027">
    <property type="protein sequence ID" value="TMW13159.1"/>
    <property type="molecule type" value="Genomic_DNA"/>
</dbReference>
<organism evidence="7 8">
    <name type="scientific">Alloalcanivorax gelatiniphagus</name>
    <dbReference type="NCBI Taxonomy" id="1194167"/>
    <lineage>
        <taxon>Bacteria</taxon>
        <taxon>Pseudomonadati</taxon>
        <taxon>Pseudomonadota</taxon>
        <taxon>Gammaproteobacteria</taxon>
        <taxon>Oceanospirillales</taxon>
        <taxon>Alcanivoracaceae</taxon>
        <taxon>Alloalcanivorax</taxon>
    </lineage>
</organism>
<dbReference type="InterPro" id="IPR002293">
    <property type="entry name" value="AA/rel_permease1"/>
</dbReference>
<keyword evidence="8" id="KW-1185">Reference proteome</keyword>
<feature type="transmembrane region" description="Helical" evidence="6">
    <location>
        <begin position="233"/>
        <end position="252"/>
    </location>
</feature>
<proteinExistence type="predicted"/>
<evidence type="ECO:0000256" key="6">
    <source>
        <dbReference type="SAM" id="Phobius"/>
    </source>
</evidence>